<comment type="caution">
    <text evidence="5">The sequence shown here is derived from an EMBL/GenBank/DDBJ whole genome shotgun (WGS) entry which is preliminary data.</text>
</comment>
<evidence type="ECO:0000256" key="3">
    <source>
        <dbReference type="ARBA" id="ARBA00022759"/>
    </source>
</evidence>
<dbReference type="InterPro" id="IPR040255">
    <property type="entry name" value="Non-specific_endonuclease"/>
</dbReference>
<dbReference type="GO" id="GO:0046872">
    <property type="term" value="F:metal ion binding"/>
    <property type="evidence" value="ECO:0007669"/>
    <property type="project" value="InterPro"/>
</dbReference>
<comment type="similarity">
    <text evidence="1">Belongs to the DNA/RNA non-specific endonuclease family.</text>
</comment>
<keyword evidence="2" id="KW-0540">Nuclease</keyword>
<dbReference type="GO" id="GO:0005634">
    <property type="term" value="C:nucleus"/>
    <property type="evidence" value="ECO:0007669"/>
    <property type="project" value="TreeGrafter"/>
</dbReference>
<keyword evidence="6" id="KW-1185">Reference proteome</keyword>
<reference evidence="5" key="1">
    <citation type="journal article" date="2023" name="G3 (Bethesda)">
        <title>Whole genome assemblies of Zophobas morio and Tenebrio molitor.</title>
        <authorList>
            <person name="Kaur S."/>
            <person name="Stinson S.A."/>
            <person name="diCenzo G.C."/>
        </authorList>
    </citation>
    <scope>NUCLEOTIDE SEQUENCE</scope>
    <source>
        <strain evidence="5">QUZm001</strain>
    </source>
</reference>
<feature type="domain" description="DNA/RNA non-specific endonuclease/pyrophosphatase/phosphodiesterase" evidence="4">
    <location>
        <begin position="29"/>
        <end position="146"/>
    </location>
</feature>
<proteinExistence type="inferred from homology"/>
<evidence type="ECO:0000256" key="1">
    <source>
        <dbReference type="ARBA" id="ARBA00010052"/>
    </source>
</evidence>
<dbReference type="GO" id="GO:0000014">
    <property type="term" value="F:single-stranded DNA endodeoxyribonuclease activity"/>
    <property type="evidence" value="ECO:0007669"/>
    <property type="project" value="TreeGrafter"/>
</dbReference>
<keyword evidence="3" id="KW-0378">Hydrolase</keyword>
<dbReference type="InterPro" id="IPR044925">
    <property type="entry name" value="His-Me_finger_sf"/>
</dbReference>
<dbReference type="EMBL" id="JALNTZ010000004">
    <property type="protein sequence ID" value="KAJ3656587.1"/>
    <property type="molecule type" value="Genomic_DNA"/>
</dbReference>
<dbReference type="SUPFAM" id="SSF54060">
    <property type="entry name" value="His-Me finger endonucleases"/>
    <property type="match status" value="1"/>
</dbReference>
<protein>
    <recommendedName>
        <fullName evidence="4">DNA/RNA non-specific endonuclease/pyrophosphatase/phosphodiesterase domain-containing protein</fullName>
    </recommendedName>
</protein>
<dbReference type="PANTHER" id="PTHR13966">
    <property type="entry name" value="ENDONUCLEASE RELATED"/>
    <property type="match status" value="1"/>
</dbReference>
<dbReference type="Gene3D" id="3.40.570.10">
    <property type="entry name" value="Extracellular Endonuclease, subunit A"/>
    <property type="match status" value="1"/>
</dbReference>
<evidence type="ECO:0000256" key="2">
    <source>
        <dbReference type="ARBA" id="ARBA00022722"/>
    </source>
</evidence>
<gene>
    <name evidence="5" type="ORF">Zmor_015656</name>
</gene>
<evidence type="ECO:0000259" key="4">
    <source>
        <dbReference type="Pfam" id="PF01223"/>
    </source>
</evidence>
<dbReference type="AlphaFoldDB" id="A0AA38MHI9"/>
<dbReference type="GO" id="GO:0006309">
    <property type="term" value="P:apoptotic DNA fragmentation"/>
    <property type="evidence" value="ECO:0007669"/>
    <property type="project" value="TreeGrafter"/>
</dbReference>
<sequence length="228" mass="26143">MIQWLRRENYGTTFEDLGLQRYVDGVHYLTKGQLAAYDEFLYSFQRDATYDLANMAPRWNTFDQGNWRALENAVVNLLEIDDIGDATVLTGTLKVATLVNVNGTEEEFRFKEGGTTFPVPRWFWKLLYIPGDNFGAVFFGYNNPYVSKENVDSEILGEICYSDVFEILQDTWLLNGVDNSDSFLGYIYACQLDTNQIIDPLLAEIVRNVVIEGNLTSINFSTKQKIKF</sequence>
<dbReference type="InterPro" id="IPR001604">
    <property type="entry name" value="Endo_G_ENPP1-like_dom"/>
</dbReference>
<evidence type="ECO:0000313" key="5">
    <source>
        <dbReference type="EMBL" id="KAJ3656587.1"/>
    </source>
</evidence>
<dbReference type="Proteomes" id="UP001168821">
    <property type="component" value="Unassembled WGS sequence"/>
</dbReference>
<dbReference type="GO" id="GO:0004521">
    <property type="term" value="F:RNA endonuclease activity"/>
    <property type="evidence" value="ECO:0007669"/>
    <property type="project" value="TreeGrafter"/>
</dbReference>
<dbReference type="GO" id="GO:0003676">
    <property type="term" value="F:nucleic acid binding"/>
    <property type="evidence" value="ECO:0007669"/>
    <property type="project" value="InterPro"/>
</dbReference>
<organism evidence="5 6">
    <name type="scientific">Zophobas morio</name>
    <dbReference type="NCBI Taxonomy" id="2755281"/>
    <lineage>
        <taxon>Eukaryota</taxon>
        <taxon>Metazoa</taxon>
        <taxon>Ecdysozoa</taxon>
        <taxon>Arthropoda</taxon>
        <taxon>Hexapoda</taxon>
        <taxon>Insecta</taxon>
        <taxon>Pterygota</taxon>
        <taxon>Neoptera</taxon>
        <taxon>Endopterygota</taxon>
        <taxon>Coleoptera</taxon>
        <taxon>Polyphaga</taxon>
        <taxon>Cucujiformia</taxon>
        <taxon>Tenebrionidae</taxon>
        <taxon>Zophobas</taxon>
    </lineage>
</organism>
<evidence type="ECO:0000313" key="6">
    <source>
        <dbReference type="Proteomes" id="UP001168821"/>
    </source>
</evidence>
<dbReference type="InterPro" id="IPR044929">
    <property type="entry name" value="DNA/RNA_non-sp_Endonuclease_sf"/>
</dbReference>
<name>A0AA38MHI9_9CUCU</name>
<dbReference type="Pfam" id="PF01223">
    <property type="entry name" value="Endonuclease_NS"/>
    <property type="match status" value="1"/>
</dbReference>
<keyword evidence="3" id="KW-0255">Endonuclease</keyword>
<accession>A0AA38MHI9</accession>
<dbReference type="PANTHER" id="PTHR13966:SF17">
    <property type="entry name" value="ENDONUCLEASE-RELATED"/>
    <property type="match status" value="1"/>
</dbReference>
<dbReference type="GO" id="GO:0005743">
    <property type="term" value="C:mitochondrial inner membrane"/>
    <property type="evidence" value="ECO:0007669"/>
    <property type="project" value="TreeGrafter"/>
</dbReference>